<comment type="similarity">
    <text evidence="5 7 9">Belongs to the PTH family.</text>
</comment>
<feature type="active site" description="Proton acceptor" evidence="7">
    <location>
        <position position="28"/>
    </location>
</feature>
<dbReference type="SUPFAM" id="SSF53178">
    <property type="entry name" value="Peptidyl-tRNA hydrolase-like"/>
    <property type="match status" value="1"/>
</dbReference>
<feature type="binding site" evidence="7">
    <location>
        <position position="119"/>
    </location>
    <ligand>
        <name>tRNA</name>
        <dbReference type="ChEBI" id="CHEBI:17843"/>
    </ligand>
</feature>
<reference evidence="10 11" key="1">
    <citation type="submission" date="2017-09" db="EMBL/GenBank/DDBJ databases">
        <title>Depth-based differentiation of microbial function through sediment-hosted aquifers and enrichment of novel symbionts in the deep terrestrial subsurface.</title>
        <authorList>
            <person name="Probst A.J."/>
            <person name="Ladd B."/>
            <person name="Jarett J.K."/>
            <person name="Geller-Mcgrath D.E."/>
            <person name="Sieber C.M."/>
            <person name="Emerson J.B."/>
            <person name="Anantharaman K."/>
            <person name="Thomas B.C."/>
            <person name="Malmstrom R."/>
            <person name="Stieglmeier M."/>
            <person name="Klingl A."/>
            <person name="Woyke T."/>
            <person name="Ryan C.M."/>
            <person name="Banfield J.F."/>
        </authorList>
    </citation>
    <scope>NUCLEOTIDE SEQUENCE [LARGE SCALE GENOMIC DNA]</scope>
    <source>
        <strain evidence="10">CG10_big_fil_rev_8_21_14_0_10_50_16</strain>
    </source>
</reference>
<comment type="function">
    <text evidence="7">Catalyzes the release of premature peptidyl moieties from peptidyl-tRNA molecules trapped in stalled 50S ribosomal subunits, and thus maintains levels of free tRNAs and 50S ribosomes.</text>
</comment>
<comment type="subunit">
    <text evidence="7">Monomer.</text>
</comment>
<dbReference type="FunFam" id="3.40.50.1470:FF:000001">
    <property type="entry name" value="Peptidyl-tRNA hydrolase"/>
    <property type="match status" value="1"/>
</dbReference>
<evidence type="ECO:0000256" key="4">
    <source>
        <dbReference type="ARBA" id="ARBA00022884"/>
    </source>
</evidence>
<evidence type="ECO:0000256" key="6">
    <source>
        <dbReference type="ARBA" id="ARBA00050038"/>
    </source>
</evidence>
<dbReference type="EMBL" id="PCYM01000005">
    <property type="protein sequence ID" value="PIR47591.1"/>
    <property type="molecule type" value="Genomic_DNA"/>
</dbReference>
<comment type="function">
    <text evidence="7">Hydrolyzes ribosome-free peptidyl-tRNAs (with 1 or more amino acids incorporated), which drop off the ribosome during protein synthesis, or as a result of ribosome stalling.</text>
</comment>
<protein>
    <recommendedName>
        <fullName evidence="6 7">Peptidyl-tRNA hydrolase</fullName>
        <shortName evidence="7">Pth</shortName>
        <ecNumber evidence="1 7">3.1.1.29</ecNumber>
    </recommendedName>
</protein>
<feature type="binding site" evidence="7">
    <location>
        <position position="71"/>
    </location>
    <ligand>
        <name>tRNA</name>
        <dbReference type="ChEBI" id="CHEBI:17843"/>
    </ligand>
</feature>
<evidence type="ECO:0000256" key="8">
    <source>
        <dbReference type="RuleBase" id="RU000673"/>
    </source>
</evidence>
<dbReference type="Pfam" id="PF01195">
    <property type="entry name" value="Pept_tRNA_hydro"/>
    <property type="match status" value="1"/>
</dbReference>
<keyword evidence="4 7" id="KW-0694">RNA-binding</keyword>
<comment type="catalytic activity">
    <reaction evidence="7 8">
        <text>an N-acyl-L-alpha-aminoacyl-tRNA + H2O = an N-acyl-L-amino acid + a tRNA + H(+)</text>
        <dbReference type="Rhea" id="RHEA:54448"/>
        <dbReference type="Rhea" id="RHEA-COMP:10123"/>
        <dbReference type="Rhea" id="RHEA-COMP:13883"/>
        <dbReference type="ChEBI" id="CHEBI:15377"/>
        <dbReference type="ChEBI" id="CHEBI:15378"/>
        <dbReference type="ChEBI" id="CHEBI:59874"/>
        <dbReference type="ChEBI" id="CHEBI:78442"/>
        <dbReference type="ChEBI" id="CHEBI:138191"/>
        <dbReference type="EC" id="3.1.1.29"/>
    </reaction>
</comment>
<evidence type="ECO:0000256" key="7">
    <source>
        <dbReference type="HAMAP-Rule" id="MF_00083"/>
    </source>
</evidence>
<evidence type="ECO:0000313" key="10">
    <source>
        <dbReference type="EMBL" id="PIR47591.1"/>
    </source>
</evidence>
<dbReference type="NCBIfam" id="TIGR00447">
    <property type="entry name" value="pth"/>
    <property type="match status" value="1"/>
</dbReference>
<evidence type="ECO:0000256" key="5">
    <source>
        <dbReference type="ARBA" id="ARBA00038063"/>
    </source>
</evidence>
<dbReference type="InterPro" id="IPR018171">
    <property type="entry name" value="Pept_tRNA_hydro_CS"/>
</dbReference>
<dbReference type="PANTHER" id="PTHR17224:SF1">
    <property type="entry name" value="PEPTIDYL-TRNA HYDROLASE"/>
    <property type="match status" value="1"/>
</dbReference>
<dbReference type="Proteomes" id="UP000230084">
    <property type="component" value="Unassembled WGS sequence"/>
</dbReference>
<feature type="binding site" evidence="7">
    <location>
        <position position="23"/>
    </location>
    <ligand>
        <name>tRNA</name>
        <dbReference type="ChEBI" id="CHEBI:17843"/>
    </ligand>
</feature>
<evidence type="ECO:0000256" key="9">
    <source>
        <dbReference type="RuleBase" id="RU004320"/>
    </source>
</evidence>
<dbReference type="InterPro" id="IPR001328">
    <property type="entry name" value="Pept_tRNA_hydro"/>
</dbReference>
<dbReference type="PANTHER" id="PTHR17224">
    <property type="entry name" value="PEPTIDYL-TRNA HYDROLASE"/>
    <property type="match status" value="1"/>
</dbReference>
<dbReference type="EC" id="3.1.1.29" evidence="1 7"/>
<dbReference type="PROSITE" id="PS01196">
    <property type="entry name" value="PEPT_TRNA_HYDROL_2"/>
    <property type="match status" value="1"/>
</dbReference>
<dbReference type="GO" id="GO:0004045">
    <property type="term" value="F:peptidyl-tRNA hydrolase activity"/>
    <property type="evidence" value="ECO:0007669"/>
    <property type="project" value="UniProtKB-UniRule"/>
</dbReference>
<dbReference type="GO" id="GO:0072344">
    <property type="term" value="P:rescue of stalled ribosome"/>
    <property type="evidence" value="ECO:0007669"/>
    <property type="project" value="UniProtKB-UniRule"/>
</dbReference>
<organism evidence="10 11">
    <name type="scientific">Candidatus Uhrbacteria bacterium CG10_big_fil_rev_8_21_14_0_10_50_16</name>
    <dbReference type="NCBI Taxonomy" id="1975039"/>
    <lineage>
        <taxon>Bacteria</taxon>
        <taxon>Candidatus Uhriibacteriota</taxon>
    </lineage>
</organism>
<feature type="binding site" evidence="7">
    <location>
        <position position="73"/>
    </location>
    <ligand>
        <name>tRNA</name>
        <dbReference type="ChEBI" id="CHEBI:17843"/>
    </ligand>
</feature>
<sequence length="189" mass="20973">MPSQVKRFNTVLLVGLGNPGMEYELTRHNIGFQVLDAFADGTWKEDNAHKAFTAKTSVDGVTVHCLKPQTFMNKSGEAVQSYAQYYNIAPDAIFVVHDEADLPFGDIRLKQGGGTAGHNGLKSLVQHLGTDAFWRLRIGIGRGDNSQVALEDFVLGKWTESERQQLDQLIQQSIHKLHECIVAPPLDRT</sequence>
<keyword evidence="7" id="KW-0963">Cytoplasm</keyword>
<accession>A0A2H0RM07</accession>
<keyword evidence="2 7" id="KW-0820">tRNA-binding</keyword>
<dbReference type="GO" id="GO:0000049">
    <property type="term" value="F:tRNA binding"/>
    <property type="evidence" value="ECO:0007669"/>
    <property type="project" value="UniProtKB-UniRule"/>
</dbReference>
<dbReference type="AlphaFoldDB" id="A0A2H0RM07"/>
<name>A0A2H0RM07_9BACT</name>
<dbReference type="HAMAP" id="MF_00083">
    <property type="entry name" value="Pept_tRNA_hydro_bact"/>
    <property type="match status" value="1"/>
</dbReference>
<comment type="subcellular location">
    <subcellularLocation>
        <location evidence="7">Cytoplasm</location>
    </subcellularLocation>
</comment>
<comment type="caution">
    <text evidence="10">The sequence shown here is derived from an EMBL/GenBank/DDBJ whole genome shotgun (WGS) entry which is preliminary data.</text>
</comment>
<dbReference type="GO" id="GO:0005737">
    <property type="term" value="C:cytoplasm"/>
    <property type="evidence" value="ECO:0007669"/>
    <property type="project" value="UniProtKB-SubCell"/>
</dbReference>
<dbReference type="Gene3D" id="3.40.50.1470">
    <property type="entry name" value="Peptidyl-tRNA hydrolase"/>
    <property type="match status" value="1"/>
</dbReference>
<evidence type="ECO:0000256" key="2">
    <source>
        <dbReference type="ARBA" id="ARBA00022555"/>
    </source>
</evidence>
<feature type="site" description="Stabilizes the basic form of H active site to accept a proton" evidence="7">
    <location>
        <position position="98"/>
    </location>
</feature>
<keyword evidence="3 7" id="KW-0378">Hydrolase</keyword>
<feature type="site" description="Discriminates between blocked and unblocked aminoacyl-tRNA" evidence="7">
    <location>
        <position position="18"/>
    </location>
</feature>
<evidence type="ECO:0000256" key="3">
    <source>
        <dbReference type="ARBA" id="ARBA00022801"/>
    </source>
</evidence>
<dbReference type="GO" id="GO:0006515">
    <property type="term" value="P:protein quality control for misfolded or incompletely synthesized proteins"/>
    <property type="evidence" value="ECO:0007669"/>
    <property type="project" value="UniProtKB-UniRule"/>
</dbReference>
<gene>
    <name evidence="7" type="primary">pth</name>
    <name evidence="10" type="ORF">COV06_02825</name>
</gene>
<dbReference type="InterPro" id="IPR036416">
    <property type="entry name" value="Pept_tRNA_hydro_sf"/>
</dbReference>
<dbReference type="PROSITE" id="PS01195">
    <property type="entry name" value="PEPT_TRNA_HYDROL_1"/>
    <property type="match status" value="1"/>
</dbReference>
<proteinExistence type="inferred from homology"/>
<dbReference type="CDD" id="cd00462">
    <property type="entry name" value="PTH"/>
    <property type="match status" value="1"/>
</dbReference>
<evidence type="ECO:0000256" key="1">
    <source>
        <dbReference type="ARBA" id="ARBA00013260"/>
    </source>
</evidence>
<evidence type="ECO:0000313" key="11">
    <source>
        <dbReference type="Proteomes" id="UP000230084"/>
    </source>
</evidence>